<evidence type="ECO:0000313" key="2">
    <source>
        <dbReference type="Proteomes" id="UP001732700"/>
    </source>
</evidence>
<dbReference type="EnsemblPlants" id="AVESA.00010b.r2.5DG1004870.1">
    <property type="protein sequence ID" value="AVESA.00010b.r2.5DG1004870.1.CDS.1"/>
    <property type="gene ID" value="AVESA.00010b.r2.5DG1004870"/>
</dbReference>
<reference evidence="1" key="1">
    <citation type="submission" date="2021-05" db="EMBL/GenBank/DDBJ databases">
        <authorList>
            <person name="Scholz U."/>
            <person name="Mascher M."/>
            <person name="Fiebig A."/>
        </authorList>
    </citation>
    <scope>NUCLEOTIDE SEQUENCE [LARGE SCALE GENOMIC DNA]</scope>
</reference>
<sequence length="170" mass="18037">MRNPRPDIKPYPDFIIDATGIGFVAGGILGSPYHFIKGLYNSTSGRRLAAGAQAVRLNVPRFAGVSAAYLALSEIFQYAMISARKKDDYWSHVLPSFAAGACLPAGRGPRAVGTTAFGCLCAATAVFAVKHINCPWWSPLEDPGLTPPSIVDSSPSRSVKDGDLGCTQHI</sequence>
<reference evidence="1" key="2">
    <citation type="submission" date="2025-09" db="UniProtKB">
        <authorList>
            <consortium name="EnsemblPlants"/>
        </authorList>
    </citation>
    <scope>IDENTIFICATION</scope>
</reference>
<accession>A0ACD5YQ50</accession>
<name>A0ACD5YQ50_AVESA</name>
<proteinExistence type="predicted"/>
<organism evidence="1 2">
    <name type="scientific">Avena sativa</name>
    <name type="common">Oat</name>
    <dbReference type="NCBI Taxonomy" id="4498"/>
    <lineage>
        <taxon>Eukaryota</taxon>
        <taxon>Viridiplantae</taxon>
        <taxon>Streptophyta</taxon>
        <taxon>Embryophyta</taxon>
        <taxon>Tracheophyta</taxon>
        <taxon>Spermatophyta</taxon>
        <taxon>Magnoliopsida</taxon>
        <taxon>Liliopsida</taxon>
        <taxon>Poales</taxon>
        <taxon>Poaceae</taxon>
        <taxon>BOP clade</taxon>
        <taxon>Pooideae</taxon>
        <taxon>Poodae</taxon>
        <taxon>Poeae</taxon>
        <taxon>Poeae Chloroplast Group 1 (Aveneae type)</taxon>
        <taxon>Aveninae</taxon>
        <taxon>Avena</taxon>
    </lineage>
</organism>
<evidence type="ECO:0000313" key="1">
    <source>
        <dbReference type="EnsemblPlants" id="AVESA.00010b.r2.5DG1004870.1.CDS.1"/>
    </source>
</evidence>
<keyword evidence="2" id="KW-1185">Reference proteome</keyword>
<protein>
    <submittedName>
        <fullName evidence="1">Uncharacterized protein</fullName>
    </submittedName>
</protein>
<dbReference type="Proteomes" id="UP001732700">
    <property type="component" value="Chromosome 5D"/>
</dbReference>